<organism evidence="1 2">
    <name type="scientific">Phialocephala subalpina</name>
    <dbReference type="NCBI Taxonomy" id="576137"/>
    <lineage>
        <taxon>Eukaryota</taxon>
        <taxon>Fungi</taxon>
        <taxon>Dikarya</taxon>
        <taxon>Ascomycota</taxon>
        <taxon>Pezizomycotina</taxon>
        <taxon>Leotiomycetes</taxon>
        <taxon>Helotiales</taxon>
        <taxon>Mollisiaceae</taxon>
        <taxon>Phialocephala</taxon>
        <taxon>Phialocephala fortinii species complex</taxon>
    </lineage>
</organism>
<dbReference type="Proteomes" id="UP000184330">
    <property type="component" value="Unassembled WGS sequence"/>
</dbReference>
<gene>
    <name evidence="1" type="ORF">PAC_12863</name>
</gene>
<accession>A0A1L7XD96</accession>
<evidence type="ECO:0000313" key="1">
    <source>
        <dbReference type="EMBL" id="CZR62966.1"/>
    </source>
</evidence>
<protein>
    <submittedName>
        <fullName evidence="1">Uncharacterized protein</fullName>
    </submittedName>
</protein>
<evidence type="ECO:0000313" key="2">
    <source>
        <dbReference type="Proteomes" id="UP000184330"/>
    </source>
</evidence>
<keyword evidence="2" id="KW-1185">Reference proteome</keyword>
<dbReference type="EMBL" id="FJOG01000022">
    <property type="protein sequence ID" value="CZR62966.1"/>
    <property type="molecule type" value="Genomic_DNA"/>
</dbReference>
<reference evidence="1 2" key="1">
    <citation type="submission" date="2016-03" db="EMBL/GenBank/DDBJ databases">
        <authorList>
            <person name="Ploux O."/>
        </authorList>
    </citation>
    <scope>NUCLEOTIDE SEQUENCE [LARGE SCALE GENOMIC DNA]</scope>
    <source>
        <strain evidence="1 2">UAMH 11012</strain>
    </source>
</reference>
<sequence>MEARPFYSTFQKLSTLQPETSRSLQRSPSILVTFAPACRRNGFRPLHHRVSEFPFWLEGFKSLQEVRVAIPCVSDLIDPERRSELLEALMSLIENKVKAKGTSSKTENFFYRAGRWKRHDELDNDVYVYTWKAENASACARSSPQKDNVEIYEEASDHYAAQSPQVPTTSATTHSTMAAVSTKSVFPWEKLPFEIREKIFEDVKKSLDRSRRYMGGYFSWDGTMPPLVVALRPLPVSYEHVLKWFRKHNRYLKLDGYTGYVLAEMNAKEVQMVQSLSIVLEESREKKFPLRRTKTSKSMTRPFGTFEQYTKCFPNLPNLRDVRLSIATDFIPPLDVVDFITEFPFWLQGFKSLASVSVEIPSLRNVLDGDLQHQLLSALISRIHQKIGVKCKLLRMEDTFILEDSKEHSVEEDGVDFYEAVGVMDVWYWKAAKGKTMDWSQNLGWEWTFSNLMAAGSEQIDDPRGWYNQTQWDP</sequence>
<name>A0A1L7XD96_9HELO</name>
<dbReference type="OrthoDB" id="3547599at2759"/>
<proteinExistence type="predicted"/>
<dbReference type="AlphaFoldDB" id="A0A1L7XD96"/>